<evidence type="ECO:0000313" key="4">
    <source>
        <dbReference type="EMBL" id="GAQ25597.1"/>
    </source>
</evidence>
<protein>
    <submittedName>
        <fullName evidence="4">CBS domain-containing protein</fullName>
    </submittedName>
</protein>
<organism evidence="4">
    <name type="scientific">Tepidanaerobacter syntrophicus</name>
    <dbReference type="NCBI Taxonomy" id="224999"/>
    <lineage>
        <taxon>Bacteria</taxon>
        <taxon>Bacillati</taxon>
        <taxon>Bacillota</taxon>
        <taxon>Clostridia</taxon>
        <taxon>Thermosediminibacterales</taxon>
        <taxon>Tepidanaerobacteraceae</taxon>
        <taxon>Tepidanaerobacter</taxon>
    </lineage>
</organism>
<dbReference type="AlphaFoldDB" id="A0A0U9HFZ7"/>
<keyword evidence="1 2" id="KW-0129">CBS domain</keyword>
<dbReference type="PROSITE" id="PS51371">
    <property type="entry name" value="CBS"/>
    <property type="match status" value="2"/>
</dbReference>
<dbReference type="InterPro" id="IPR000644">
    <property type="entry name" value="CBS_dom"/>
</dbReference>
<name>A0A0U9HFZ7_9FIRM</name>
<dbReference type="EMBL" id="DF977002">
    <property type="protein sequence ID" value="GAQ25597.1"/>
    <property type="molecule type" value="Genomic_DNA"/>
</dbReference>
<dbReference type="Pfam" id="PF00571">
    <property type="entry name" value="CBS"/>
    <property type="match status" value="2"/>
</dbReference>
<dbReference type="STRING" id="224999.GCA_001485475_01627"/>
<proteinExistence type="predicted"/>
<evidence type="ECO:0000256" key="1">
    <source>
        <dbReference type="ARBA" id="ARBA00023122"/>
    </source>
</evidence>
<keyword evidence="5" id="KW-1185">Reference proteome</keyword>
<evidence type="ECO:0000259" key="3">
    <source>
        <dbReference type="PROSITE" id="PS51371"/>
    </source>
</evidence>
<feature type="domain" description="CBS" evidence="3">
    <location>
        <begin position="33"/>
        <end position="91"/>
    </location>
</feature>
<dbReference type="PANTHER" id="PTHR43080:SF2">
    <property type="entry name" value="CBS DOMAIN-CONTAINING PROTEIN"/>
    <property type="match status" value="1"/>
</dbReference>
<dbReference type="Proteomes" id="UP000062160">
    <property type="component" value="Unassembled WGS sequence"/>
</dbReference>
<dbReference type="SMART" id="SM00116">
    <property type="entry name" value="CBS"/>
    <property type="match status" value="2"/>
</dbReference>
<gene>
    <name evidence="4" type="ORF">TSYNT_8126</name>
</gene>
<evidence type="ECO:0000313" key="5">
    <source>
        <dbReference type="Proteomes" id="UP000062160"/>
    </source>
</evidence>
<dbReference type="SUPFAM" id="SSF54631">
    <property type="entry name" value="CBS-domain pair"/>
    <property type="match status" value="1"/>
</dbReference>
<dbReference type="InterPro" id="IPR046342">
    <property type="entry name" value="CBS_dom_sf"/>
</dbReference>
<feature type="domain" description="CBS" evidence="3">
    <location>
        <begin position="98"/>
        <end position="156"/>
    </location>
</feature>
<sequence length="156" mass="18055">MLSILLSKDGILKVERRLYYSRKGDSMKIREIMKSPVIVLKPKETVEKALEIMNKEKVNGTPIVDDDNHLVGMIVKADIYRFLMDRGHYKSCPVEWVMTKNVIKAHADEEILDVAKRLRDYNIIALPVVEDNDEVVGIISFEDILDYYIAKEMNKN</sequence>
<dbReference type="CDD" id="cd02205">
    <property type="entry name" value="CBS_pair_SF"/>
    <property type="match status" value="1"/>
</dbReference>
<dbReference type="PANTHER" id="PTHR43080">
    <property type="entry name" value="CBS DOMAIN-CONTAINING PROTEIN CBSX3, MITOCHONDRIAL"/>
    <property type="match status" value="1"/>
</dbReference>
<dbReference type="InterPro" id="IPR051257">
    <property type="entry name" value="Diverse_CBS-Domain"/>
</dbReference>
<dbReference type="Gene3D" id="3.10.580.10">
    <property type="entry name" value="CBS-domain"/>
    <property type="match status" value="1"/>
</dbReference>
<accession>A0A0U9HFZ7</accession>
<evidence type="ECO:0000256" key="2">
    <source>
        <dbReference type="PROSITE-ProRule" id="PRU00703"/>
    </source>
</evidence>
<reference evidence="4" key="1">
    <citation type="journal article" date="2016" name="Genome Announc.">
        <title>Draft Genome Sequence of the Syntrophic Lactate-Degrading Bacterium Tepidanaerobacter syntrophicus JLT.</title>
        <authorList>
            <person name="Matsuura N."/>
            <person name="Ohashi A."/>
            <person name="Tourlousse D.M."/>
            <person name="Sekiguchi Y."/>
        </authorList>
    </citation>
    <scope>NUCLEOTIDE SEQUENCE [LARGE SCALE GENOMIC DNA]</scope>
    <source>
        <strain evidence="4">JL</strain>
    </source>
</reference>